<dbReference type="SUPFAM" id="SSF50729">
    <property type="entry name" value="PH domain-like"/>
    <property type="match status" value="1"/>
</dbReference>
<dbReference type="SMART" id="SM00310">
    <property type="entry name" value="PTBI"/>
    <property type="match status" value="1"/>
</dbReference>
<keyword evidence="3" id="KW-0221">Differentiation</keyword>
<sequence>MGQYLKFMWNSNNVIAHVWDVVLVNRGLGTPDLIGNYRLCLKEKTLSLIRRECDFPQLEVNLSNIRSCGSLQKYVFLELGRGSPLGSGELWMETEDQNIAQNVHSTVYHAMTKCGNRDDLAPLSRIRSSSATETSKTNNTKKQYTKSHIFSQDHSQINECSVSSHIIQNPFVSGMVTIYHHLRGSTKSSSERRHSISGGVAFSGSINHQRTQSLPLSSPANAPEYPQQQHSRVNKRSNQSKCITASGRERCDSMPSRARTASEGNQPIHMFPSTRSYLAPYRPYSIHRDLGNSPPVGSPISPPSAGASTDSAGSSYSLVDENEDLDSNHGRYSHSLTPDEAIAEEDCDSLCAPYGISPNTGNYLPMAPASSDDGYVAMSPIGVQGNITPAASLSSVTSGTPSTDLRFAEYQLDKVMPETQKYKKPLMDVHGLAESRRDRAASVGSKTKKGPIRVLPPHGHYPHAHPKSSSAPILSTSRIPGSTSSVGSEMDDLMEMDFTNVKKRSLDGYLEMKPTAKHKNITKPTAITTISTPVTTPSGYVEMKPGVTPPNSGPYLEMKPGTSPIRSNDYILVEGARNHNNRSDYMDMNAKNKKPILTNNNNYSEYTEMNHHQPTIRRSYSQLSPSAGTYFKTTGSANSDYLNMQPNNRVRTNSTTATKAMSK</sequence>
<dbReference type="EMBL" id="JARQZJ010000121">
    <property type="protein sequence ID" value="KAK9887906.1"/>
    <property type="molecule type" value="Genomic_DNA"/>
</dbReference>
<accession>A0AAW1UWR7</accession>
<dbReference type="PANTHER" id="PTHR10614">
    <property type="entry name" value="INSULIN RECEPTOR SUBSTRATE"/>
    <property type="match status" value="1"/>
</dbReference>
<evidence type="ECO:0000313" key="6">
    <source>
        <dbReference type="EMBL" id="KAK9887906.1"/>
    </source>
</evidence>
<dbReference type="PANTHER" id="PTHR10614:SF13">
    <property type="entry name" value="INSULIN RECEPTOR SUBSTRATE 1"/>
    <property type="match status" value="1"/>
</dbReference>
<evidence type="ECO:0000256" key="1">
    <source>
        <dbReference type="ARBA" id="ARBA00022553"/>
    </source>
</evidence>
<dbReference type="InterPro" id="IPR011993">
    <property type="entry name" value="PH-like_dom_sf"/>
</dbReference>
<dbReference type="GO" id="GO:0005829">
    <property type="term" value="C:cytosol"/>
    <property type="evidence" value="ECO:0007669"/>
    <property type="project" value="TreeGrafter"/>
</dbReference>
<gene>
    <name evidence="6" type="ORF">WA026_000209</name>
</gene>
<reference evidence="6 7" key="1">
    <citation type="submission" date="2023-03" db="EMBL/GenBank/DDBJ databases">
        <title>Genome insight into feeding habits of ladybird beetles.</title>
        <authorList>
            <person name="Li H.-S."/>
            <person name="Huang Y.-H."/>
            <person name="Pang H."/>
        </authorList>
    </citation>
    <scope>NUCLEOTIDE SEQUENCE [LARGE SCALE GENOMIC DNA]</scope>
    <source>
        <strain evidence="6">SYSU_2023b</strain>
        <tissue evidence="6">Whole body</tissue>
    </source>
</reference>
<dbReference type="InterPro" id="IPR039011">
    <property type="entry name" value="IRS"/>
</dbReference>
<dbReference type="InterPro" id="IPR002404">
    <property type="entry name" value="IRS_PTB"/>
</dbReference>
<protein>
    <recommendedName>
        <fullName evidence="5">IRS-type PTB domain-containing protein</fullName>
    </recommendedName>
</protein>
<comment type="caution">
    <text evidence="6">The sequence shown here is derived from an EMBL/GenBank/DDBJ whole genome shotgun (WGS) entry which is preliminary data.</text>
</comment>
<feature type="compositionally biased region" description="Polar residues" evidence="4">
    <location>
        <begin position="467"/>
        <end position="487"/>
    </location>
</feature>
<keyword evidence="7" id="KW-1185">Reference proteome</keyword>
<feature type="region of interest" description="Disordered" evidence="4">
    <location>
        <begin position="127"/>
        <end position="147"/>
    </location>
</feature>
<dbReference type="Pfam" id="PF02174">
    <property type="entry name" value="IRS"/>
    <property type="match status" value="1"/>
</dbReference>
<name>A0AAW1UWR7_9CUCU</name>
<evidence type="ECO:0000313" key="7">
    <source>
        <dbReference type="Proteomes" id="UP001431783"/>
    </source>
</evidence>
<feature type="region of interest" description="Disordered" evidence="4">
    <location>
        <begin position="185"/>
        <end position="271"/>
    </location>
</feature>
<dbReference type="GO" id="GO:0008286">
    <property type="term" value="P:insulin receptor signaling pathway"/>
    <property type="evidence" value="ECO:0007669"/>
    <property type="project" value="InterPro"/>
</dbReference>
<keyword evidence="1" id="KW-0597">Phosphoprotein</keyword>
<dbReference type="GO" id="GO:0005158">
    <property type="term" value="F:insulin receptor binding"/>
    <property type="evidence" value="ECO:0007669"/>
    <property type="project" value="InterPro"/>
</dbReference>
<feature type="domain" description="IRS-type PTB" evidence="5">
    <location>
        <begin position="15"/>
        <end position="116"/>
    </location>
</feature>
<keyword evidence="2" id="KW-0677">Repeat</keyword>
<proteinExistence type="predicted"/>
<dbReference type="GO" id="GO:0043548">
    <property type="term" value="F:phosphatidylinositol 3-kinase binding"/>
    <property type="evidence" value="ECO:0007669"/>
    <property type="project" value="TreeGrafter"/>
</dbReference>
<feature type="region of interest" description="Disordered" evidence="4">
    <location>
        <begin position="636"/>
        <end position="663"/>
    </location>
</feature>
<evidence type="ECO:0000256" key="2">
    <source>
        <dbReference type="ARBA" id="ARBA00022737"/>
    </source>
</evidence>
<feature type="region of interest" description="Disordered" evidence="4">
    <location>
        <begin position="288"/>
        <end position="333"/>
    </location>
</feature>
<dbReference type="PRINTS" id="PR00628">
    <property type="entry name" value="INSULINRSI"/>
</dbReference>
<dbReference type="AlphaFoldDB" id="A0AAW1UWR7"/>
<dbReference type="Gene3D" id="2.30.29.30">
    <property type="entry name" value="Pleckstrin-homology domain (PH domain)/Phosphotyrosine-binding domain (PTB)"/>
    <property type="match status" value="1"/>
</dbReference>
<dbReference type="GO" id="GO:0030154">
    <property type="term" value="P:cell differentiation"/>
    <property type="evidence" value="ECO:0007669"/>
    <property type="project" value="UniProtKB-KW"/>
</dbReference>
<feature type="compositionally biased region" description="Polar residues" evidence="4">
    <location>
        <begin position="204"/>
        <end position="243"/>
    </location>
</feature>
<organism evidence="6 7">
    <name type="scientific">Henosepilachna vigintioctopunctata</name>
    <dbReference type="NCBI Taxonomy" id="420089"/>
    <lineage>
        <taxon>Eukaryota</taxon>
        <taxon>Metazoa</taxon>
        <taxon>Ecdysozoa</taxon>
        <taxon>Arthropoda</taxon>
        <taxon>Hexapoda</taxon>
        <taxon>Insecta</taxon>
        <taxon>Pterygota</taxon>
        <taxon>Neoptera</taxon>
        <taxon>Endopterygota</taxon>
        <taxon>Coleoptera</taxon>
        <taxon>Polyphaga</taxon>
        <taxon>Cucujiformia</taxon>
        <taxon>Coccinelloidea</taxon>
        <taxon>Coccinellidae</taxon>
        <taxon>Epilachninae</taxon>
        <taxon>Epilachnini</taxon>
        <taxon>Henosepilachna</taxon>
    </lineage>
</organism>
<dbReference type="Proteomes" id="UP001431783">
    <property type="component" value="Unassembled WGS sequence"/>
</dbReference>
<feature type="region of interest" description="Disordered" evidence="4">
    <location>
        <begin position="434"/>
        <end position="488"/>
    </location>
</feature>
<dbReference type="SMART" id="SM01244">
    <property type="entry name" value="IRS"/>
    <property type="match status" value="1"/>
</dbReference>
<evidence type="ECO:0000256" key="3">
    <source>
        <dbReference type="ARBA" id="ARBA00022782"/>
    </source>
</evidence>
<evidence type="ECO:0000256" key="4">
    <source>
        <dbReference type="SAM" id="MobiDB-lite"/>
    </source>
</evidence>
<evidence type="ECO:0000259" key="5">
    <source>
        <dbReference type="SMART" id="SM00310"/>
    </source>
</evidence>
<feature type="compositionally biased region" description="Low complexity" evidence="4">
    <location>
        <begin position="303"/>
        <end position="317"/>
    </location>
</feature>
<dbReference type="GO" id="GO:0005886">
    <property type="term" value="C:plasma membrane"/>
    <property type="evidence" value="ECO:0007669"/>
    <property type="project" value="TreeGrafter"/>
</dbReference>